<comment type="caution">
    <text evidence="3">The sequence shown here is derived from an EMBL/GenBank/DDBJ whole genome shotgun (WGS) entry which is preliminary data.</text>
</comment>
<protein>
    <recommendedName>
        <fullName evidence="2">Glycosyl transferase family 1 domain-containing protein</fullName>
    </recommendedName>
</protein>
<evidence type="ECO:0000313" key="4">
    <source>
        <dbReference type="Proteomes" id="UP000176628"/>
    </source>
</evidence>
<organism evidence="3 4">
    <name type="scientific">Candidatus Curtissbacteria bacterium RBG_16_39_7</name>
    <dbReference type="NCBI Taxonomy" id="1797707"/>
    <lineage>
        <taxon>Bacteria</taxon>
        <taxon>Candidatus Curtissiibacteriota</taxon>
    </lineage>
</organism>
<evidence type="ECO:0000313" key="3">
    <source>
        <dbReference type="EMBL" id="OGD86949.1"/>
    </source>
</evidence>
<accession>A0A1F5G537</accession>
<dbReference type="AlphaFoldDB" id="A0A1F5G537"/>
<dbReference type="SUPFAM" id="SSF53756">
    <property type="entry name" value="UDP-Glycosyltransferase/glycogen phosphorylase"/>
    <property type="match status" value="1"/>
</dbReference>
<evidence type="ECO:0000256" key="1">
    <source>
        <dbReference type="ARBA" id="ARBA00022679"/>
    </source>
</evidence>
<dbReference type="GO" id="GO:0009103">
    <property type="term" value="P:lipopolysaccharide biosynthetic process"/>
    <property type="evidence" value="ECO:0007669"/>
    <property type="project" value="TreeGrafter"/>
</dbReference>
<dbReference type="Gene3D" id="3.40.50.2000">
    <property type="entry name" value="Glycogen Phosphorylase B"/>
    <property type="match status" value="1"/>
</dbReference>
<dbReference type="Proteomes" id="UP000176628">
    <property type="component" value="Unassembled WGS sequence"/>
</dbReference>
<dbReference type="Pfam" id="PF00534">
    <property type="entry name" value="Glycos_transf_1"/>
    <property type="match status" value="1"/>
</dbReference>
<keyword evidence="1" id="KW-0808">Transferase</keyword>
<gene>
    <name evidence="3" type="ORF">A2Z23_01660</name>
</gene>
<sequence>MACGCPVVVSNTSSLQEVVGDASILVDPENVKNIAEGIKKVLNLDEDERRVLIEKGLKQAQKFSWEKCAKKTLEVLELVSNKSKS</sequence>
<dbReference type="EMBL" id="MFAV01000001">
    <property type="protein sequence ID" value="OGD86949.1"/>
    <property type="molecule type" value="Genomic_DNA"/>
</dbReference>
<evidence type="ECO:0000259" key="2">
    <source>
        <dbReference type="Pfam" id="PF00534"/>
    </source>
</evidence>
<proteinExistence type="predicted"/>
<dbReference type="PANTHER" id="PTHR46401">
    <property type="entry name" value="GLYCOSYLTRANSFERASE WBBK-RELATED"/>
    <property type="match status" value="1"/>
</dbReference>
<name>A0A1F5G537_9BACT</name>
<dbReference type="InterPro" id="IPR001296">
    <property type="entry name" value="Glyco_trans_1"/>
</dbReference>
<feature type="domain" description="Glycosyl transferase family 1" evidence="2">
    <location>
        <begin position="1"/>
        <end position="57"/>
    </location>
</feature>
<reference evidence="3 4" key="1">
    <citation type="journal article" date="2016" name="Nat. Commun.">
        <title>Thousands of microbial genomes shed light on interconnected biogeochemical processes in an aquifer system.</title>
        <authorList>
            <person name="Anantharaman K."/>
            <person name="Brown C.T."/>
            <person name="Hug L.A."/>
            <person name="Sharon I."/>
            <person name="Castelle C.J."/>
            <person name="Probst A.J."/>
            <person name="Thomas B.C."/>
            <person name="Singh A."/>
            <person name="Wilkins M.J."/>
            <person name="Karaoz U."/>
            <person name="Brodie E.L."/>
            <person name="Williams K.H."/>
            <person name="Hubbard S.S."/>
            <person name="Banfield J.F."/>
        </authorList>
    </citation>
    <scope>NUCLEOTIDE SEQUENCE [LARGE SCALE GENOMIC DNA]</scope>
</reference>
<dbReference type="PANTHER" id="PTHR46401:SF2">
    <property type="entry name" value="GLYCOSYLTRANSFERASE WBBK-RELATED"/>
    <property type="match status" value="1"/>
</dbReference>
<dbReference type="GO" id="GO:0016757">
    <property type="term" value="F:glycosyltransferase activity"/>
    <property type="evidence" value="ECO:0007669"/>
    <property type="project" value="InterPro"/>
</dbReference>